<dbReference type="EMBL" id="CP159279">
    <property type="protein sequence ID" value="XCH09995.1"/>
    <property type="molecule type" value="Genomic_DNA"/>
</dbReference>
<name>A0AAU8EKB7_9MICC</name>
<protein>
    <submittedName>
        <fullName evidence="1">Uncharacterized protein</fullName>
    </submittedName>
</protein>
<proteinExistence type="predicted"/>
<accession>A0AAU8EKB7</accession>
<gene>
    <name evidence="1" type="ORF">ABRP34_14205</name>
</gene>
<evidence type="ECO:0000313" key="1">
    <source>
        <dbReference type="EMBL" id="XCH09995.1"/>
    </source>
</evidence>
<organism evidence="1">
    <name type="scientific">Arthrobacter sp. K5</name>
    <dbReference type="NCBI Taxonomy" id="2839623"/>
    <lineage>
        <taxon>Bacteria</taxon>
        <taxon>Bacillati</taxon>
        <taxon>Actinomycetota</taxon>
        <taxon>Actinomycetes</taxon>
        <taxon>Micrococcales</taxon>
        <taxon>Micrococcaceae</taxon>
        <taxon>Arthrobacter</taxon>
    </lineage>
</organism>
<dbReference type="AlphaFoldDB" id="A0AAU8EKB7"/>
<sequence length="92" mass="10487">MIKYRHDDWDRLIGAPVEIRKDGNVIRSGRVDGAMPDSSVIWLASDEWAPRALFEAALGFEVWVEPRQLEGKLSYRMTTAALHKEDERSVCA</sequence>
<dbReference type="RefSeq" id="WP_353710668.1">
    <property type="nucleotide sequence ID" value="NZ_CP159279.1"/>
</dbReference>
<reference evidence="1" key="1">
    <citation type="submission" date="2024-06" db="EMBL/GenBank/DDBJ databases">
        <title>Biodegradation of dimethachlon by Arthrobacter sp. K5: mechanistic insights and ecological implications.</title>
        <authorList>
            <person name="Hu S."/>
            <person name="Lu P."/>
        </authorList>
    </citation>
    <scope>NUCLEOTIDE SEQUENCE</scope>
    <source>
        <strain evidence="1">K5</strain>
    </source>
</reference>